<dbReference type="Pfam" id="PF07103">
    <property type="entry name" value="DUF1365"/>
    <property type="match status" value="1"/>
</dbReference>
<reference evidence="1 2" key="1">
    <citation type="submission" date="2020-08" db="EMBL/GenBank/DDBJ databases">
        <title>Genomic Encyclopedia of Type Strains, Phase IV (KMG-IV): sequencing the most valuable type-strain genomes for metagenomic binning, comparative biology and taxonomic classification.</title>
        <authorList>
            <person name="Goeker M."/>
        </authorList>
    </citation>
    <scope>NUCLEOTIDE SEQUENCE [LARGE SCALE GENOMIC DNA]</scope>
    <source>
        <strain evidence="1 2">DSM 26287</strain>
    </source>
</reference>
<dbReference type="PANTHER" id="PTHR33973:SF4">
    <property type="entry name" value="OS07G0153300 PROTEIN"/>
    <property type="match status" value="1"/>
</dbReference>
<sequence>MPDAFTNSSIYLGTISHRRFSPKKHSFNYQLFMLALDVADVEQANTSKGIFGFSWFHPLRFVESDYVNNLENIDAKNEPNSLSHRIINKVRSLDGHNSIEKIIMLVQVRCFGIYFSPANFYFCYDQDNNCTQMLAEVSNTPWNERHYYLVDLLTKESDITTEKTFQVSPFMDLAMTYYWYVKPPTTNSDKLVVKIENKKLNKQADKASKSQNVDSDKIFDASLIMHKQPFTNKHLFRIWCQLPVMTIKVVVAIYWQALRLFIKRVPFLGYQKKS</sequence>
<proteinExistence type="predicted"/>
<gene>
    <name evidence="1" type="ORF">HNQ55_001758</name>
</gene>
<dbReference type="InterPro" id="IPR010775">
    <property type="entry name" value="DUF1365"/>
</dbReference>
<dbReference type="Proteomes" id="UP000537141">
    <property type="component" value="Unassembled WGS sequence"/>
</dbReference>
<organism evidence="1 2">
    <name type="scientific">Thalassotalea piscium</name>
    <dbReference type="NCBI Taxonomy" id="1230533"/>
    <lineage>
        <taxon>Bacteria</taxon>
        <taxon>Pseudomonadati</taxon>
        <taxon>Pseudomonadota</taxon>
        <taxon>Gammaproteobacteria</taxon>
        <taxon>Alteromonadales</taxon>
        <taxon>Colwelliaceae</taxon>
        <taxon>Thalassotalea</taxon>
    </lineage>
</organism>
<evidence type="ECO:0000313" key="2">
    <source>
        <dbReference type="Proteomes" id="UP000537141"/>
    </source>
</evidence>
<dbReference type="EMBL" id="JACHHU010000012">
    <property type="protein sequence ID" value="MBB6543250.1"/>
    <property type="molecule type" value="Genomic_DNA"/>
</dbReference>
<dbReference type="RefSeq" id="WP_184424047.1">
    <property type="nucleotide sequence ID" value="NZ_AP027362.1"/>
</dbReference>
<evidence type="ECO:0000313" key="1">
    <source>
        <dbReference type="EMBL" id="MBB6543250.1"/>
    </source>
</evidence>
<evidence type="ECO:0008006" key="3">
    <source>
        <dbReference type="Google" id="ProtNLM"/>
    </source>
</evidence>
<protein>
    <recommendedName>
        <fullName evidence="3">DUF1365 domain-containing protein</fullName>
    </recommendedName>
</protein>
<dbReference type="AlphaFoldDB" id="A0A7X0NGW3"/>
<accession>A0A7X0NGW3</accession>
<keyword evidence="2" id="KW-1185">Reference proteome</keyword>
<comment type="caution">
    <text evidence="1">The sequence shown here is derived from an EMBL/GenBank/DDBJ whole genome shotgun (WGS) entry which is preliminary data.</text>
</comment>
<dbReference type="PANTHER" id="PTHR33973">
    <property type="entry name" value="OS07G0153300 PROTEIN"/>
    <property type="match status" value="1"/>
</dbReference>
<name>A0A7X0NGW3_9GAMM</name>